<dbReference type="SMART" id="SM00513">
    <property type="entry name" value="SAP"/>
    <property type="match status" value="1"/>
</dbReference>
<gene>
    <name evidence="3" type="ORF">Pmar_PMAR002972</name>
</gene>
<dbReference type="GeneID" id="9044092"/>
<dbReference type="Gene3D" id="1.10.720.30">
    <property type="entry name" value="SAP domain"/>
    <property type="match status" value="1"/>
</dbReference>
<feature type="compositionally biased region" description="Low complexity" evidence="1">
    <location>
        <begin position="59"/>
        <end position="76"/>
    </location>
</feature>
<evidence type="ECO:0000313" key="4">
    <source>
        <dbReference type="Proteomes" id="UP000007800"/>
    </source>
</evidence>
<evidence type="ECO:0000259" key="2">
    <source>
        <dbReference type="PROSITE" id="PS50800"/>
    </source>
</evidence>
<evidence type="ECO:0000256" key="1">
    <source>
        <dbReference type="SAM" id="MobiDB-lite"/>
    </source>
</evidence>
<dbReference type="InParanoid" id="C5LR17"/>
<dbReference type="OrthoDB" id="445357at2759"/>
<name>C5LR17_PERM5</name>
<sequence>AAHETDAYHRYSVMRVGALRALCKEKGLPSDGRKEDLVNRLCNNCSTAYSGLINARVASSSTTGSSPGSTTSKSPTDVTITEGVPSEEGITTPHAPPSAASSGEGDGSSNNSRLTTTELHELASIADEIRHIRKQTEFSLLRVAGLITDYPSASTRLAPDTRYGAAQKATPYGFPVAAPTSRATVSLHHSQQQHEQYWSYERQLSLGSH</sequence>
<dbReference type="AlphaFoldDB" id="C5LR17"/>
<accession>C5LR17</accession>
<feature type="region of interest" description="Disordered" evidence="1">
    <location>
        <begin position="58"/>
        <end position="113"/>
    </location>
</feature>
<feature type="non-terminal residue" evidence="3">
    <location>
        <position position="1"/>
    </location>
</feature>
<protein>
    <recommendedName>
        <fullName evidence="2">SAP domain-containing protein</fullName>
    </recommendedName>
</protein>
<organism evidence="4">
    <name type="scientific">Perkinsus marinus (strain ATCC 50983 / TXsc)</name>
    <dbReference type="NCBI Taxonomy" id="423536"/>
    <lineage>
        <taxon>Eukaryota</taxon>
        <taxon>Sar</taxon>
        <taxon>Alveolata</taxon>
        <taxon>Perkinsozoa</taxon>
        <taxon>Perkinsea</taxon>
        <taxon>Perkinsida</taxon>
        <taxon>Perkinsidae</taxon>
        <taxon>Perkinsus</taxon>
    </lineage>
</organism>
<feature type="compositionally biased region" description="Low complexity" evidence="1">
    <location>
        <begin position="97"/>
        <end position="112"/>
    </location>
</feature>
<dbReference type="EMBL" id="GG684654">
    <property type="protein sequence ID" value="EER00902.1"/>
    <property type="molecule type" value="Genomic_DNA"/>
</dbReference>
<proteinExistence type="predicted"/>
<keyword evidence="4" id="KW-1185">Reference proteome</keyword>
<dbReference type="InterPro" id="IPR036361">
    <property type="entry name" value="SAP_dom_sf"/>
</dbReference>
<dbReference type="Proteomes" id="UP000007800">
    <property type="component" value="Unassembled WGS sequence"/>
</dbReference>
<dbReference type="SUPFAM" id="SSF68906">
    <property type="entry name" value="SAP domain"/>
    <property type="match status" value="1"/>
</dbReference>
<dbReference type="PROSITE" id="PS50800">
    <property type="entry name" value="SAP"/>
    <property type="match status" value="1"/>
</dbReference>
<dbReference type="InterPro" id="IPR003034">
    <property type="entry name" value="SAP_dom"/>
</dbReference>
<reference evidence="3 4" key="1">
    <citation type="submission" date="2008-07" db="EMBL/GenBank/DDBJ databases">
        <authorList>
            <person name="El-Sayed N."/>
            <person name="Caler E."/>
            <person name="Inman J."/>
            <person name="Amedeo P."/>
            <person name="Hass B."/>
            <person name="Wortman J."/>
        </authorList>
    </citation>
    <scope>NUCLEOTIDE SEQUENCE [LARGE SCALE GENOMIC DNA]</scope>
    <source>
        <strain evidence="4">ATCC 50983 / TXsc</strain>
    </source>
</reference>
<evidence type="ECO:0000313" key="3">
    <source>
        <dbReference type="EMBL" id="EER00902.1"/>
    </source>
</evidence>
<feature type="domain" description="SAP" evidence="2">
    <location>
        <begin position="11"/>
        <end position="45"/>
    </location>
</feature>
<dbReference type="Pfam" id="PF02037">
    <property type="entry name" value="SAP"/>
    <property type="match status" value="1"/>
</dbReference>
<dbReference type="RefSeq" id="XP_002768184.1">
    <property type="nucleotide sequence ID" value="XM_002768138.1"/>
</dbReference>
<dbReference type="OMA" id="HETDAYH"/>